<sequence>MCPTGYFFSSRYLAGPGSSRVRVALLFQSSLSLSLLPSHAEPPQLGRHRMNESLGTHLTIGKTTNRDGVNDEITFPYQYLVNTYSSGSHRNWR</sequence>
<dbReference type="Proteomes" id="UP001203297">
    <property type="component" value="Unassembled WGS sequence"/>
</dbReference>
<evidence type="ECO:0000313" key="2">
    <source>
        <dbReference type="Proteomes" id="UP001203297"/>
    </source>
</evidence>
<dbReference type="EMBL" id="WTXG01000011">
    <property type="protein sequence ID" value="KAI0302398.1"/>
    <property type="molecule type" value="Genomic_DNA"/>
</dbReference>
<name>A0AAD4QPD0_9AGAM</name>
<gene>
    <name evidence="1" type="ORF">B0F90DRAFT_213447</name>
</gene>
<comment type="caution">
    <text evidence="1">The sequence shown here is derived from an EMBL/GenBank/DDBJ whole genome shotgun (WGS) entry which is preliminary data.</text>
</comment>
<evidence type="ECO:0000313" key="1">
    <source>
        <dbReference type="EMBL" id="KAI0302398.1"/>
    </source>
</evidence>
<dbReference type="AlphaFoldDB" id="A0AAD4QPD0"/>
<accession>A0AAD4QPD0</accession>
<organism evidence="1 2">
    <name type="scientific">Multifurca ochricompacta</name>
    <dbReference type="NCBI Taxonomy" id="376703"/>
    <lineage>
        <taxon>Eukaryota</taxon>
        <taxon>Fungi</taxon>
        <taxon>Dikarya</taxon>
        <taxon>Basidiomycota</taxon>
        <taxon>Agaricomycotina</taxon>
        <taxon>Agaricomycetes</taxon>
        <taxon>Russulales</taxon>
        <taxon>Russulaceae</taxon>
        <taxon>Multifurca</taxon>
    </lineage>
</organism>
<protein>
    <submittedName>
        <fullName evidence="1">Uncharacterized protein</fullName>
    </submittedName>
</protein>
<keyword evidence="2" id="KW-1185">Reference proteome</keyword>
<proteinExistence type="predicted"/>
<reference evidence="1" key="1">
    <citation type="journal article" date="2022" name="New Phytol.">
        <title>Evolutionary transition to the ectomycorrhizal habit in the genomes of a hyperdiverse lineage of mushroom-forming fungi.</title>
        <authorList>
            <person name="Looney B."/>
            <person name="Miyauchi S."/>
            <person name="Morin E."/>
            <person name="Drula E."/>
            <person name="Courty P.E."/>
            <person name="Kohler A."/>
            <person name="Kuo A."/>
            <person name="LaButti K."/>
            <person name="Pangilinan J."/>
            <person name="Lipzen A."/>
            <person name="Riley R."/>
            <person name="Andreopoulos W."/>
            <person name="He G."/>
            <person name="Johnson J."/>
            <person name="Nolan M."/>
            <person name="Tritt A."/>
            <person name="Barry K.W."/>
            <person name="Grigoriev I.V."/>
            <person name="Nagy L.G."/>
            <person name="Hibbett D."/>
            <person name="Henrissat B."/>
            <person name="Matheny P.B."/>
            <person name="Labbe J."/>
            <person name="Martin F.M."/>
        </authorList>
    </citation>
    <scope>NUCLEOTIDE SEQUENCE</scope>
    <source>
        <strain evidence="1">BPL690</strain>
    </source>
</reference>